<proteinExistence type="predicted"/>
<dbReference type="Pfam" id="PF18895">
    <property type="entry name" value="T4SS_pilin"/>
    <property type="match status" value="1"/>
</dbReference>
<reference evidence="2 3" key="1">
    <citation type="submission" date="2019-12" db="EMBL/GenBank/DDBJ databases">
        <title>Isolation and characterization of three novel carbon monoxide-oxidizing members of Halobacteria from salione crusts and soils.</title>
        <authorList>
            <person name="Myers M.R."/>
            <person name="King G.M."/>
        </authorList>
    </citation>
    <scope>NUCLEOTIDE SEQUENCE [LARGE SCALE GENOMIC DNA]</scope>
    <source>
        <strain evidence="2 3">WSH3</strain>
    </source>
</reference>
<protein>
    <submittedName>
        <fullName evidence="2">Uncharacterized protein</fullName>
    </submittedName>
</protein>
<comment type="caution">
    <text evidence="2">The sequence shown here is derived from an EMBL/GenBank/DDBJ whole genome shotgun (WGS) entry which is preliminary data.</text>
</comment>
<accession>A0A6B0TAZ0</accession>
<keyword evidence="1" id="KW-1133">Transmembrane helix</keyword>
<name>A0A6B0TAZ0_9EURY</name>
<evidence type="ECO:0000313" key="2">
    <source>
        <dbReference type="EMBL" id="MXR52381.1"/>
    </source>
</evidence>
<keyword evidence="1" id="KW-0472">Membrane</keyword>
<feature type="transmembrane region" description="Helical" evidence="1">
    <location>
        <begin position="52"/>
        <end position="78"/>
    </location>
</feature>
<keyword evidence="3" id="KW-1185">Reference proteome</keyword>
<dbReference type="RefSeq" id="WP_159764494.1">
    <property type="nucleotide sequence ID" value="NZ_WUUT01000004.1"/>
</dbReference>
<gene>
    <name evidence="2" type="ORF">GRX03_12300</name>
</gene>
<evidence type="ECO:0000313" key="3">
    <source>
        <dbReference type="Proteomes" id="UP000466535"/>
    </source>
</evidence>
<sequence length="127" mass="13604">MLDRIQPGTARRIVRLIKPTAIPFWIALPLLQSSMGCQPPESLQPLLSLIDSFTTLAFLAGVSLGVLGFSVSGVMYMIPGEDWTRTGKKLVRHVFVGVVLLLAAPMIVDYLVASLGGDAFCTGSEGE</sequence>
<organism evidence="2 3">
    <name type="scientific">Halovenus carboxidivorans</name>
    <dbReference type="NCBI Taxonomy" id="2692199"/>
    <lineage>
        <taxon>Archaea</taxon>
        <taxon>Methanobacteriati</taxon>
        <taxon>Methanobacteriota</taxon>
        <taxon>Stenosarchaea group</taxon>
        <taxon>Halobacteria</taxon>
        <taxon>Halobacteriales</taxon>
        <taxon>Haloarculaceae</taxon>
        <taxon>Halovenus</taxon>
    </lineage>
</organism>
<keyword evidence="1" id="KW-0812">Transmembrane</keyword>
<dbReference type="OrthoDB" id="304305at2157"/>
<dbReference type="EMBL" id="WUUT01000004">
    <property type="protein sequence ID" value="MXR52381.1"/>
    <property type="molecule type" value="Genomic_DNA"/>
</dbReference>
<dbReference type="Proteomes" id="UP000466535">
    <property type="component" value="Unassembled WGS sequence"/>
</dbReference>
<feature type="transmembrane region" description="Helical" evidence="1">
    <location>
        <begin position="90"/>
        <end position="108"/>
    </location>
</feature>
<evidence type="ECO:0000256" key="1">
    <source>
        <dbReference type="SAM" id="Phobius"/>
    </source>
</evidence>
<dbReference type="AlphaFoldDB" id="A0A6B0TAZ0"/>
<dbReference type="InterPro" id="IPR043993">
    <property type="entry name" value="T4SS_pilin"/>
</dbReference>